<evidence type="ECO:0000256" key="5">
    <source>
        <dbReference type="ARBA" id="ARBA00022691"/>
    </source>
</evidence>
<evidence type="ECO:0000256" key="12">
    <source>
        <dbReference type="PIRSR" id="PIRSR028762-2"/>
    </source>
</evidence>
<feature type="binding site" evidence="11">
    <location>
        <position position="206"/>
    </location>
    <ligand>
        <name>S-adenosyl-L-methionine</name>
        <dbReference type="ChEBI" id="CHEBI:59789"/>
    </ligand>
</feature>
<evidence type="ECO:0000313" key="16">
    <source>
        <dbReference type="Proteomes" id="UP000440578"/>
    </source>
</evidence>
<dbReference type="Pfam" id="PF03291">
    <property type="entry name" value="mRNA_G-N7_MeTrfase"/>
    <property type="match status" value="1"/>
</dbReference>
<feature type="binding site" evidence="11">
    <location>
        <position position="211"/>
    </location>
    <ligand>
        <name>S-adenosyl-L-methionine</name>
        <dbReference type="ChEBI" id="CHEBI:59789"/>
    </ligand>
</feature>
<dbReference type="InterPro" id="IPR029063">
    <property type="entry name" value="SAM-dependent_MTases_sf"/>
</dbReference>
<keyword evidence="2 10" id="KW-0489">Methyltransferase</keyword>
<name>A0A6A4W708_AMPAM</name>
<dbReference type="SUPFAM" id="SSF53335">
    <property type="entry name" value="S-adenosyl-L-methionine-dependent methyltransferases"/>
    <property type="match status" value="1"/>
</dbReference>
<dbReference type="PANTHER" id="PTHR12189">
    <property type="entry name" value="MRNA GUANINE-7- METHYLTRANSFERASE"/>
    <property type="match status" value="1"/>
</dbReference>
<dbReference type="InterPro" id="IPR016899">
    <property type="entry name" value="mRNA_G-N7_MeTrfase_euk"/>
</dbReference>
<feature type="site" description="mRNA cap binding" evidence="12">
    <location>
        <position position="157"/>
    </location>
</feature>
<dbReference type="GO" id="GO:0005634">
    <property type="term" value="C:nucleus"/>
    <property type="evidence" value="ECO:0007669"/>
    <property type="project" value="UniProtKB-SubCell"/>
</dbReference>
<evidence type="ECO:0000256" key="8">
    <source>
        <dbReference type="ARBA" id="ARBA00023242"/>
    </source>
</evidence>
<dbReference type="InterPro" id="IPR004971">
    <property type="entry name" value="mRNA_G-N7_MeTrfase_dom"/>
</dbReference>
<evidence type="ECO:0000313" key="15">
    <source>
        <dbReference type="EMBL" id="KAF0301019.1"/>
    </source>
</evidence>
<keyword evidence="6 10" id="KW-0694">RNA-binding</keyword>
<feature type="site" description="mRNA cap binding" evidence="12">
    <location>
        <position position="132"/>
    </location>
</feature>
<reference evidence="15 16" key="1">
    <citation type="submission" date="2019-07" db="EMBL/GenBank/DDBJ databases">
        <title>Draft genome assembly of a fouling barnacle, Amphibalanus amphitrite (Darwin, 1854): The first reference genome for Thecostraca.</title>
        <authorList>
            <person name="Kim W."/>
        </authorList>
    </citation>
    <scope>NUCLEOTIDE SEQUENCE [LARGE SCALE GENOMIC DNA]</scope>
    <source>
        <strain evidence="15">SNU_AA5</strain>
        <tissue evidence="15">Soma without cirri and trophi</tissue>
    </source>
</reference>
<evidence type="ECO:0000256" key="9">
    <source>
        <dbReference type="ARBA" id="ARBA00044712"/>
    </source>
</evidence>
<dbReference type="EC" id="2.1.1.56" evidence="10"/>
<feature type="domain" description="MRNA cap 0 methyltransferase" evidence="14">
    <location>
        <begin position="83"/>
        <end position="395"/>
    </location>
</feature>
<organism evidence="15 16">
    <name type="scientific">Amphibalanus amphitrite</name>
    <name type="common">Striped barnacle</name>
    <name type="synonym">Balanus amphitrite</name>
    <dbReference type="NCBI Taxonomy" id="1232801"/>
    <lineage>
        <taxon>Eukaryota</taxon>
        <taxon>Metazoa</taxon>
        <taxon>Ecdysozoa</taxon>
        <taxon>Arthropoda</taxon>
        <taxon>Crustacea</taxon>
        <taxon>Multicrustacea</taxon>
        <taxon>Cirripedia</taxon>
        <taxon>Thoracica</taxon>
        <taxon>Thoracicalcarea</taxon>
        <taxon>Balanomorpha</taxon>
        <taxon>Balanoidea</taxon>
        <taxon>Balanidae</taxon>
        <taxon>Amphibalaninae</taxon>
        <taxon>Amphibalanus</taxon>
    </lineage>
</organism>
<dbReference type="GO" id="GO:0003723">
    <property type="term" value="F:RNA binding"/>
    <property type="evidence" value="ECO:0007669"/>
    <property type="project" value="UniProtKB-KW"/>
</dbReference>
<dbReference type="PROSITE" id="PS51562">
    <property type="entry name" value="RNA_CAP0_MT"/>
    <property type="match status" value="1"/>
</dbReference>
<keyword evidence="16" id="KW-1185">Reference proteome</keyword>
<sequence>MEKPTLPATKRKHGEDRGFVIPKKKRTEESAGSGGSADQPQATTESTDEITKVQTANQDGLATAVANHYNQLENTGVRDRIKSPIFYLRNFNNWVKSMLIGEFVHRLADESVTGHRPTVLDMGCGKGGDMLKWKKAEIRHLICVDIAETSVEQCRGRYRDMKQRNERERHPQPLFSAEFIAADCTRVRIQEQFRSPEMRVDLVSVQFALHYGFESLQQAERMLENVSDRLRPGGYFIATVPDGHAIMARLQRAGGRQFGNDLFKVRLREPERRPPALFGAQYDFFLEGVVDCPEFLVFLPLLEKLCKKYDMDLVYKKRFNEMFSTYKTTQDGKMLLNKMQALEAYPPQHGAELLAEEEEYNHARAAAEHERCVGTMSRAEWQACSLYMALAFKKAKPAR</sequence>
<keyword evidence="7 10" id="KW-0506">mRNA capping</keyword>
<evidence type="ECO:0000256" key="6">
    <source>
        <dbReference type="ARBA" id="ARBA00022884"/>
    </source>
</evidence>
<dbReference type="EMBL" id="VIIS01001205">
    <property type="protein sequence ID" value="KAF0301019.1"/>
    <property type="molecule type" value="Genomic_DNA"/>
</dbReference>
<dbReference type="CDD" id="cd02440">
    <property type="entry name" value="AdoMet_MTases"/>
    <property type="match status" value="1"/>
</dbReference>
<comment type="similarity">
    <text evidence="10">Belongs to the class I-like SAM-binding methyltransferase superfamily. mRNA cap 0 methyltransferase family.</text>
</comment>
<feature type="compositionally biased region" description="Polar residues" evidence="13">
    <location>
        <begin position="36"/>
        <end position="45"/>
    </location>
</feature>
<proteinExistence type="inferred from homology"/>
<feature type="binding site" evidence="11">
    <location>
        <position position="123"/>
    </location>
    <ligand>
        <name>S-adenosyl-L-methionine</name>
        <dbReference type="ChEBI" id="CHEBI:59789"/>
    </ligand>
</feature>
<feature type="region of interest" description="Disordered" evidence="13">
    <location>
        <begin position="1"/>
        <end position="48"/>
    </location>
</feature>
<dbReference type="InterPro" id="IPR039753">
    <property type="entry name" value="RG7MT1"/>
</dbReference>
<evidence type="ECO:0000256" key="11">
    <source>
        <dbReference type="PIRSR" id="PIRSR028762-1"/>
    </source>
</evidence>
<dbReference type="Gene3D" id="3.40.50.150">
    <property type="entry name" value="Vaccinia Virus protein VP39"/>
    <property type="match status" value="1"/>
</dbReference>
<evidence type="ECO:0000256" key="3">
    <source>
        <dbReference type="ARBA" id="ARBA00022664"/>
    </source>
</evidence>
<evidence type="ECO:0000256" key="13">
    <source>
        <dbReference type="SAM" id="MobiDB-lite"/>
    </source>
</evidence>
<protein>
    <recommendedName>
        <fullName evidence="10">mRNA cap guanine-N(7) methyltransferase</fullName>
        <ecNumber evidence="10">2.1.1.56</ecNumber>
    </recommendedName>
    <alternativeName>
        <fullName evidence="10">mRNA (guanine-N(7))-methyltransferase</fullName>
    </alternativeName>
    <alternativeName>
        <fullName evidence="10">mRNA cap methyltransferase</fullName>
    </alternativeName>
</protein>
<feature type="binding site" evidence="11">
    <location>
        <position position="183"/>
    </location>
    <ligand>
        <name>S-adenosyl-L-methionine</name>
        <dbReference type="ChEBI" id="CHEBI:59789"/>
    </ligand>
</feature>
<dbReference type="OrthoDB" id="10248867at2759"/>
<dbReference type="PIRSF" id="PIRSF028762">
    <property type="entry name" value="ABD1"/>
    <property type="match status" value="1"/>
</dbReference>
<dbReference type="GO" id="GO:0004482">
    <property type="term" value="F:mRNA 5'-cap (guanine-N7-)-methyltransferase activity"/>
    <property type="evidence" value="ECO:0007669"/>
    <property type="project" value="UniProtKB-EC"/>
</dbReference>
<accession>A0A6A4W708</accession>
<feature type="site" description="mRNA cap binding" evidence="12">
    <location>
        <position position="387"/>
    </location>
</feature>
<evidence type="ECO:0000256" key="7">
    <source>
        <dbReference type="ARBA" id="ARBA00023042"/>
    </source>
</evidence>
<evidence type="ECO:0000256" key="2">
    <source>
        <dbReference type="ARBA" id="ARBA00022603"/>
    </source>
</evidence>
<feature type="site" description="mRNA cap binding" evidence="12">
    <location>
        <position position="126"/>
    </location>
</feature>
<feature type="binding site" evidence="11">
    <location>
        <position position="145"/>
    </location>
    <ligand>
        <name>S-adenosyl-L-methionine</name>
        <dbReference type="ChEBI" id="CHEBI:59789"/>
    </ligand>
</feature>
<feature type="site" description="mRNA cap binding" evidence="12">
    <location>
        <position position="210"/>
    </location>
</feature>
<comment type="caution">
    <text evidence="15">The sequence shown here is derived from an EMBL/GenBank/DDBJ whole genome shotgun (WGS) entry which is preliminary data.</text>
</comment>
<keyword evidence="3 10" id="KW-0507">mRNA processing</keyword>
<comment type="catalytic activity">
    <reaction evidence="9">
        <text>a 5'-end (5'-triphosphoguanosine)-ribonucleoside in mRNA + S-adenosyl-L-methionine = a 5'-end (N(7)-methyl 5'-triphosphoguanosine)-ribonucleoside in mRNA + S-adenosyl-L-homocysteine</text>
        <dbReference type="Rhea" id="RHEA:67008"/>
        <dbReference type="Rhea" id="RHEA-COMP:17166"/>
        <dbReference type="Rhea" id="RHEA-COMP:17167"/>
        <dbReference type="ChEBI" id="CHEBI:57856"/>
        <dbReference type="ChEBI" id="CHEBI:59789"/>
        <dbReference type="ChEBI" id="CHEBI:156461"/>
        <dbReference type="ChEBI" id="CHEBI:167617"/>
        <dbReference type="EC" id="2.1.1.56"/>
    </reaction>
</comment>
<dbReference type="AlphaFoldDB" id="A0A6A4W708"/>
<evidence type="ECO:0000259" key="14">
    <source>
        <dbReference type="PROSITE" id="PS51562"/>
    </source>
</evidence>
<keyword evidence="8 10" id="KW-0539">Nucleus</keyword>
<evidence type="ECO:0000256" key="1">
    <source>
        <dbReference type="ARBA" id="ARBA00004123"/>
    </source>
</evidence>
<gene>
    <name evidence="15" type="primary">RNMT</name>
    <name evidence="15" type="ORF">FJT64_026597</name>
</gene>
<feature type="binding site" evidence="11">
    <location>
        <position position="96"/>
    </location>
    <ligand>
        <name>S-adenosyl-L-methionine</name>
        <dbReference type="ChEBI" id="CHEBI:59789"/>
    </ligand>
</feature>
<dbReference type="FunFam" id="3.40.50.150:FF:000093">
    <property type="entry name" value="mRNA cap guanine-N7 methyltransferase"/>
    <property type="match status" value="1"/>
</dbReference>
<dbReference type="PANTHER" id="PTHR12189:SF2">
    <property type="entry name" value="MRNA CAP GUANINE-N7 METHYLTRANSFERASE"/>
    <property type="match status" value="1"/>
</dbReference>
<evidence type="ECO:0000256" key="4">
    <source>
        <dbReference type="ARBA" id="ARBA00022679"/>
    </source>
</evidence>
<keyword evidence="4 10" id="KW-0808">Transferase</keyword>
<keyword evidence="5 10" id="KW-0949">S-adenosyl-L-methionine</keyword>
<feature type="binding site" evidence="12">
    <location>
        <begin position="92"/>
        <end position="93"/>
    </location>
    <ligand>
        <name>mRNA</name>
        <dbReference type="ChEBI" id="CHEBI:33699"/>
    </ligand>
</feature>
<dbReference type="Proteomes" id="UP000440578">
    <property type="component" value="Unassembled WGS sequence"/>
</dbReference>
<comment type="subcellular location">
    <subcellularLocation>
        <location evidence="1 10">Nucleus</location>
    </subcellularLocation>
</comment>
<evidence type="ECO:0000256" key="10">
    <source>
        <dbReference type="PIRNR" id="PIRNR028762"/>
    </source>
</evidence>
<feature type="site" description="mRNA cap binding" evidence="12">
    <location>
        <position position="294"/>
    </location>
</feature>